<evidence type="ECO:0000313" key="2">
    <source>
        <dbReference type="EMBL" id="MEN3226252.1"/>
    </source>
</evidence>
<comment type="caution">
    <text evidence="2">The sequence shown here is derived from an EMBL/GenBank/DDBJ whole genome shotgun (WGS) entry which is preliminary data.</text>
</comment>
<keyword evidence="1" id="KW-1133">Transmembrane helix</keyword>
<keyword evidence="3" id="KW-1185">Reference proteome</keyword>
<dbReference type="Proteomes" id="UP001404845">
    <property type="component" value="Unassembled WGS sequence"/>
</dbReference>
<organism evidence="2 3">
    <name type="scientific">Methylorubrum rhodesianum</name>
    <dbReference type="NCBI Taxonomy" id="29427"/>
    <lineage>
        <taxon>Bacteria</taxon>
        <taxon>Pseudomonadati</taxon>
        <taxon>Pseudomonadota</taxon>
        <taxon>Alphaproteobacteria</taxon>
        <taxon>Hyphomicrobiales</taxon>
        <taxon>Methylobacteriaceae</taxon>
        <taxon>Methylorubrum</taxon>
    </lineage>
</organism>
<dbReference type="EMBL" id="JAQYXL010000001">
    <property type="protein sequence ID" value="MEN3226252.1"/>
    <property type="molecule type" value="Genomic_DNA"/>
</dbReference>
<keyword evidence="1" id="KW-0472">Membrane</keyword>
<reference evidence="2 3" key="1">
    <citation type="journal article" date="2023" name="PLoS ONE">
        <title>Complete genome assembly of Hawai'i environmental nontuberculous mycobacteria reveals unexpected co-isolation with methylobacteria.</title>
        <authorList>
            <person name="Hendrix J."/>
            <person name="Epperson L.E."/>
            <person name="Tong E.I."/>
            <person name="Chan Y.L."/>
            <person name="Hasan N.A."/>
            <person name="Dawrs S.N."/>
            <person name="Norton G.J."/>
            <person name="Virdi R."/>
            <person name="Crooks J.L."/>
            <person name="Chan E.D."/>
            <person name="Honda J.R."/>
            <person name="Strong M."/>
        </authorList>
    </citation>
    <scope>NUCLEOTIDE SEQUENCE [LARGE SCALE GENOMIC DNA]</scope>
    <source>
        <strain evidence="2 3">NJH_HI01</strain>
    </source>
</reference>
<keyword evidence="1" id="KW-0812">Transmembrane</keyword>
<proteinExistence type="predicted"/>
<evidence type="ECO:0000313" key="3">
    <source>
        <dbReference type="Proteomes" id="UP001404845"/>
    </source>
</evidence>
<evidence type="ECO:0008006" key="4">
    <source>
        <dbReference type="Google" id="ProtNLM"/>
    </source>
</evidence>
<feature type="transmembrane region" description="Helical" evidence="1">
    <location>
        <begin position="195"/>
        <end position="217"/>
    </location>
</feature>
<name>A0ABU9Z4K0_9HYPH</name>
<protein>
    <recommendedName>
        <fullName evidence="4">Transmembrane protein</fullName>
    </recommendedName>
</protein>
<sequence length="227" mass="25655">MAIIVAAFATLPPALSYLTFPYGFEVSWVIVFVFCRLFPVLLQEHRPKVIGGLLIGAALIASISMNLFSVERREAIEAVSSWSFLARTTSMQRLLTERAGNDSVYTNTIACFVAVMVLPLFFWDYSRSDNRETYPVKMVGNKSLYWIGFGTLGLYAAMLKYNHMVYPFYRQTTPEQAQAIQHKYVPILNVSFDSWVVVGLVVGATLSSILLTGWVQLIESFLRRTPR</sequence>
<evidence type="ECO:0000256" key="1">
    <source>
        <dbReference type="SAM" id="Phobius"/>
    </source>
</evidence>
<accession>A0ABU9Z4K0</accession>
<feature type="transmembrane region" description="Helical" evidence="1">
    <location>
        <begin position="26"/>
        <end position="42"/>
    </location>
</feature>
<gene>
    <name evidence="2" type="ORF">PUR21_00930</name>
</gene>
<feature type="transmembrane region" description="Helical" evidence="1">
    <location>
        <begin position="104"/>
        <end position="123"/>
    </location>
</feature>
<feature type="transmembrane region" description="Helical" evidence="1">
    <location>
        <begin position="49"/>
        <end position="68"/>
    </location>
</feature>
<dbReference type="RefSeq" id="WP_200671055.1">
    <property type="nucleotide sequence ID" value="NZ_JACWCW010000034.1"/>
</dbReference>
<feature type="transmembrane region" description="Helical" evidence="1">
    <location>
        <begin position="144"/>
        <end position="161"/>
    </location>
</feature>